<keyword evidence="1 5" id="KW-0474">Menaquinone biosynthesis</keyword>
<evidence type="ECO:0000256" key="5">
    <source>
        <dbReference type="HAMAP-Rule" id="MF_01813"/>
    </source>
</evidence>
<evidence type="ECO:0000256" key="3">
    <source>
        <dbReference type="ARBA" id="ARBA00022679"/>
    </source>
</evidence>
<keyword evidence="2 5" id="KW-0489">Methyltransferase</keyword>
<dbReference type="NCBIfam" id="NF001244">
    <property type="entry name" value="PRK00216.1-5"/>
    <property type="match status" value="1"/>
</dbReference>
<evidence type="ECO:0000256" key="2">
    <source>
        <dbReference type="ARBA" id="ARBA00022603"/>
    </source>
</evidence>
<dbReference type="Proteomes" id="UP000318878">
    <property type="component" value="Unassembled WGS sequence"/>
</dbReference>
<feature type="binding site" evidence="5">
    <location>
        <position position="71"/>
    </location>
    <ligand>
        <name>S-adenosyl-L-methionine</name>
        <dbReference type="ChEBI" id="CHEBI:59789"/>
    </ligand>
</feature>
<dbReference type="UniPathway" id="UPA00079">
    <property type="reaction ID" value="UER00169"/>
</dbReference>
<proteinExistence type="inferred from homology"/>
<accession>A0A5C5V018</accession>
<dbReference type="EC" id="2.1.1.163" evidence="5"/>
<dbReference type="AlphaFoldDB" id="A0A5C5V018"/>
<dbReference type="PROSITE" id="PS01183">
    <property type="entry name" value="UBIE_1"/>
    <property type="match status" value="1"/>
</dbReference>
<dbReference type="Gene3D" id="3.40.50.150">
    <property type="entry name" value="Vaccinia Virus protein VP39"/>
    <property type="match status" value="1"/>
</dbReference>
<dbReference type="InterPro" id="IPR029063">
    <property type="entry name" value="SAM-dependent_MTases_sf"/>
</dbReference>
<protein>
    <recommendedName>
        <fullName evidence="5">Demethylmenaquinone methyltransferase</fullName>
        <ecNumber evidence="5">2.1.1.163</ecNumber>
    </recommendedName>
</protein>
<gene>
    <name evidence="6" type="primary">ubiE_7</name>
    <name evidence="5" type="synonym">menG</name>
    <name evidence="6" type="ORF">Enr8_36520</name>
</gene>
<organism evidence="6 7">
    <name type="scientific">Blastopirellula retiformator</name>
    <dbReference type="NCBI Taxonomy" id="2527970"/>
    <lineage>
        <taxon>Bacteria</taxon>
        <taxon>Pseudomonadati</taxon>
        <taxon>Planctomycetota</taxon>
        <taxon>Planctomycetia</taxon>
        <taxon>Pirellulales</taxon>
        <taxon>Pirellulaceae</taxon>
        <taxon>Blastopirellula</taxon>
    </lineage>
</organism>
<comment type="catalytic activity">
    <reaction evidence="5">
        <text>a 2-demethylmenaquinol + S-adenosyl-L-methionine = a menaquinol + S-adenosyl-L-homocysteine + H(+)</text>
        <dbReference type="Rhea" id="RHEA:42640"/>
        <dbReference type="Rhea" id="RHEA-COMP:9539"/>
        <dbReference type="Rhea" id="RHEA-COMP:9563"/>
        <dbReference type="ChEBI" id="CHEBI:15378"/>
        <dbReference type="ChEBI" id="CHEBI:18151"/>
        <dbReference type="ChEBI" id="CHEBI:55437"/>
        <dbReference type="ChEBI" id="CHEBI:57856"/>
        <dbReference type="ChEBI" id="CHEBI:59789"/>
        <dbReference type="EC" id="2.1.1.163"/>
    </reaction>
</comment>
<comment type="pathway">
    <text evidence="5">Quinol/quinone metabolism; menaquinone biosynthesis; menaquinol from 1,4-dihydroxy-2-naphthoate: step 2/2.</text>
</comment>
<evidence type="ECO:0000256" key="1">
    <source>
        <dbReference type="ARBA" id="ARBA00022428"/>
    </source>
</evidence>
<sequence length="247" mass="28127">MVRVARTGKTLRMVVDKSETRVRRMFAEIAGKYDRMNHLLSMNVDRYWRWRTTKIVPPTGDAPILDVCTGTGDLAIAYYKAAKGKVKVEATDFCPEMLEIGEVKTERAKIEGIRFQEADTQQLPFESDTFQIVSVAFGLRNVTNTDLGLSEMTRVCKLGGKVAVLEFSIPQWQPFKAFYLWYFRNILPLLGRMFAKNKEDAYKYLPDSVGEFPYGEALAERMRAAGLKEVFFKPLTFGIATLYVGTK</sequence>
<evidence type="ECO:0000313" key="7">
    <source>
        <dbReference type="Proteomes" id="UP000318878"/>
    </source>
</evidence>
<dbReference type="Pfam" id="PF01209">
    <property type="entry name" value="Ubie_methyltran"/>
    <property type="match status" value="1"/>
</dbReference>
<comment type="caution">
    <text evidence="6">The sequence shown here is derived from an EMBL/GenBank/DDBJ whole genome shotgun (WGS) entry which is preliminary data.</text>
</comment>
<dbReference type="NCBIfam" id="TIGR01934">
    <property type="entry name" value="MenG_MenH_UbiE"/>
    <property type="match status" value="1"/>
</dbReference>
<dbReference type="HAMAP" id="MF_01813">
    <property type="entry name" value="MenG_UbiE_methyltr"/>
    <property type="match status" value="1"/>
</dbReference>
<evidence type="ECO:0000313" key="6">
    <source>
        <dbReference type="EMBL" id="TWT31728.1"/>
    </source>
</evidence>
<name>A0A5C5V018_9BACT</name>
<keyword evidence="4 5" id="KW-0949">S-adenosyl-L-methionine</keyword>
<keyword evidence="7" id="KW-1185">Reference proteome</keyword>
<feature type="binding site" evidence="5">
    <location>
        <position position="92"/>
    </location>
    <ligand>
        <name>S-adenosyl-L-methionine</name>
        <dbReference type="ChEBI" id="CHEBI:59789"/>
    </ligand>
</feature>
<reference evidence="6 7" key="1">
    <citation type="submission" date="2019-02" db="EMBL/GenBank/DDBJ databases">
        <title>Deep-cultivation of Planctomycetes and their phenomic and genomic characterization uncovers novel biology.</title>
        <authorList>
            <person name="Wiegand S."/>
            <person name="Jogler M."/>
            <person name="Boedeker C."/>
            <person name="Pinto D."/>
            <person name="Vollmers J."/>
            <person name="Rivas-Marin E."/>
            <person name="Kohn T."/>
            <person name="Peeters S.H."/>
            <person name="Heuer A."/>
            <person name="Rast P."/>
            <person name="Oberbeckmann S."/>
            <person name="Bunk B."/>
            <person name="Jeske O."/>
            <person name="Meyerdierks A."/>
            <person name="Storesund J.E."/>
            <person name="Kallscheuer N."/>
            <person name="Luecker S."/>
            <person name="Lage O.M."/>
            <person name="Pohl T."/>
            <person name="Merkel B.J."/>
            <person name="Hornburger P."/>
            <person name="Mueller R.-W."/>
            <person name="Bruemmer F."/>
            <person name="Labrenz M."/>
            <person name="Spormann A.M."/>
            <person name="Op Den Camp H."/>
            <person name="Overmann J."/>
            <person name="Amann R."/>
            <person name="Jetten M.S.M."/>
            <person name="Mascher T."/>
            <person name="Medema M.H."/>
            <person name="Devos D.P."/>
            <person name="Kaster A.-K."/>
            <person name="Ovreas L."/>
            <person name="Rohde M."/>
            <person name="Galperin M.Y."/>
            <person name="Jogler C."/>
        </authorList>
    </citation>
    <scope>NUCLEOTIDE SEQUENCE [LARGE SCALE GENOMIC DNA]</scope>
    <source>
        <strain evidence="6 7">Enr8</strain>
    </source>
</reference>
<keyword evidence="3 5" id="KW-0808">Transferase</keyword>
<dbReference type="GO" id="GO:0043770">
    <property type="term" value="F:demethylmenaquinone methyltransferase activity"/>
    <property type="evidence" value="ECO:0007669"/>
    <property type="project" value="UniProtKB-UniRule"/>
</dbReference>
<dbReference type="EMBL" id="SJPF01000004">
    <property type="protein sequence ID" value="TWT31728.1"/>
    <property type="molecule type" value="Genomic_DNA"/>
</dbReference>
<dbReference type="PROSITE" id="PS51608">
    <property type="entry name" value="SAM_MT_UBIE"/>
    <property type="match status" value="1"/>
</dbReference>
<comment type="similarity">
    <text evidence="5">Belongs to the class I-like SAM-binding methyltransferase superfamily. MenG/UbiE family.</text>
</comment>
<dbReference type="PANTHER" id="PTHR43591:SF24">
    <property type="entry name" value="2-METHOXY-6-POLYPRENYL-1,4-BENZOQUINOL METHYLASE, MITOCHONDRIAL"/>
    <property type="match status" value="1"/>
</dbReference>
<dbReference type="CDD" id="cd02440">
    <property type="entry name" value="AdoMet_MTases"/>
    <property type="match status" value="1"/>
</dbReference>
<dbReference type="InterPro" id="IPR023576">
    <property type="entry name" value="UbiE/COQ5_MeTrFase_CS"/>
</dbReference>
<dbReference type="SUPFAM" id="SSF53335">
    <property type="entry name" value="S-adenosyl-L-methionine-dependent methyltransferases"/>
    <property type="match status" value="1"/>
</dbReference>
<dbReference type="GO" id="GO:0009234">
    <property type="term" value="P:menaquinone biosynthetic process"/>
    <property type="evidence" value="ECO:0007669"/>
    <property type="project" value="UniProtKB-UniRule"/>
</dbReference>
<dbReference type="InterPro" id="IPR004033">
    <property type="entry name" value="UbiE/COQ5_MeTrFase"/>
</dbReference>
<feature type="binding site" evidence="5">
    <location>
        <begin position="119"/>
        <end position="120"/>
    </location>
    <ligand>
        <name>S-adenosyl-L-methionine</name>
        <dbReference type="ChEBI" id="CHEBI:59789"/>
    </ligand>
</feature>
<dbReference type="PANTHER" id="PTHR43591">
    <property type="entry name" value="METHYLTRANSFERASE"/>
    <property type="match status" value="1"/>
</dbReference>
<evidence type="ECO:0000256" key="4">
    <source>
        <dbReference type="ARBA" id="ARBA00022691"/>
    </source>
</evidence>
<comment type="function">
    <text evidence="5">Methyltransferase required for the conversion of demethylmenaquinol (DMKH2) to menaquinol (MKH2).</text>
</comment>
<dbReference type="GO" id="GO:0032259">
    <property type="term" value="P:methylation"/>
    <property type="evidence" value="ECO:0007669"/>
    <property type="project" value="UniProtKB-KW"/>
</dbReference>
<comment type="caution">
    <text evidence="5">Lacks conserved residue(s) required for the propagation of feature annotation.</text>
</comment>